<feature type="domain" description="Helicase-associated" evidence="2">
    <location>
        <begin position="689"/>
        <end position="755"/>
    </location>
</feature>
<feature type="region of interest" description="Disordered" evidence="1">
    <location>
        <begin position="1"/>
        <end position="239"/>
    </location>
</feature>
<dbReference type="PANTHER" id="PTHR33418">
    <property type="entry name" value="HELICASE-ASSOCIATED"/>
    <property type="match status" value="1"/>
</dbReference>
<name>B8C3Q7_THAPS</name>
<dbReference type="EMBL" id="CM000642">
    <property type="protein sequence ID" value="EED92164.1"/>
    <property type="molecule type" value="Genomic_DNA"/>
</dbReference>
<feature type="region of interest" description="Disordered" evidence="1">
    <location>
        <begin position="294"/>
        <end position="331"/>
    </location>
</feature>
<dbReference type="HOGENOM" id="CLU_336041_0_0_1"/>
<accession>B8C3Q7</accession>
<dbReference type="Proteomes" id="UP000001449">
    <property type="component" value="Chromosome 5"/>
</dbReference>
<proteinExistence type="predicted"/>
<feature type="compositionally biased region" description="Polar residues" evidence="1">
    <location>
        <begin position="390"/>
        <end position="399"/>
    </location>
</feature>
<dbReference type="PaxDb" id="35128-Thaps5728"/>
<feature type="domain" description="Helicase-associated" evidence="2">
    <location>
        <begin position="763"/>
        <end position="830"/>
    </location>
</feature>
<evidence type="ECO:0000313" key="4">
    <source>
        <dbReference type="Proteomes" id="UP000001449"/>
    </source>
</evidence>
<feature type="compositionally biased region" description="Basic and acidic residues" evidence="1">
    <location>
        <begin position="301"/>
        <end position="323"/>
    </location>
</feature>
<evidence type="ECO:0000313" key="3">
    <source>
        <dbReference type="EMBL" id="EED92164.1"/>
    </source>
</evidence>
<reference evidence="3 4" key="2">
    <citation type="journal article" date="2008" name="Nature">
        <title>The Phaeodactylum genome reveals the evolutionary history of diatom genomes.</title>
        <authorList>
            <person name="Bowler C."/>
            <person name="Allen A.E."/>
            <person name="Badger J.H."/>
            <person name="Grimwood J."/>
            <person name="Jabbari K."/>
            <person name="Kuo A."/>
            <person name="Maheswari U."/>
            <person name="Martens C."/>
            <person name="Maumus F."/>
            <person name="Otillar R.P."/>
            <person name="Rayko E."/>
            <person name="Salamov A."/>
            <person name="Vandepoele K."/>
            <person name="Beszteri B."/>
            <person name="Gruber A."/>
            <person name="Heijde M."/>
            <person name="Katinka M."/>
            <person name="Mock T."/>
            <person name="Valentin K."/>
            <person name="Verret F."/>
            <person name="Berges J.A."/>
            <person name="Brownlee C."/>
            <person name="Cadoret J.P."/>
            <person name="Chiovitti A."/>
            <person name="Choi C.J."/>
            <person name="Coesel S."/>
            <person name="De Martino A."/>
            <person name="Detter J.C."/>
            <person name="Durkin C."/>
            <person name="Falciatore A."/>
            <person name="Fournet J."/>
            <person name="Haruta M."/>
            <person name="Huysman M.J."/>
            <person name="Jenkins B.D."/>
            <person name="Jiroutova K."/>
            <person name="Jorgensen R.E."/>
            <person name="Joubert Y."/>
            <person name="Kaplan A."/>
            <person name="Kroger N."/>
            <person name="Kroth P.G."/>
            <person name="La Roche J."/>
            <person name="Lindquist E."/>
            <person name="Lommer M."/>
            <person name="Martin-Jezequel V."/>
            <person name="Lopez P.J."/>
            <person name="Lucas S."/>
            <person name="Mangogna M."/>
            <person name="McGinnis K."/>
            <person name="Medlin L.K."/>
            <person name="Montsant A."/>
            <person name="Oudot-Le Secq M.P."/>
            <person name="Napoli C."/>
            <person name="Obornik M."/>
            <person name="Parker M.S."/>
            <person name="Petit J.L."/>
            <person name="Porcel B.M."/>
            <person name="Poulsen N."/>
            <person name="Robison M."/>
            <person name="Rychlewski L."/>
            <person name="Rynearson T.A."/>
            <person name="Schmutz J."/>
            <person name="Shapiro H."/>
            <person name="Siaut M."/>
            <person name="Stanley M."/>
            <person name="Sussman M.R."/>
            <person name="Taylor A.R."/>
            <person name="Vardi A."/>
            <person name="von Dassow P."/>
            <person name="Vyverman W."/>
            <person name="Willis A."/>
            <person name="Wyrwicz L.S."/>
            <person name="Rokhsar D.S."/>
            <person name="Weissenbach J."/>
            <person name="Armbrust E.V."/>
            <person name="Green B.R."/>
            <person name="Van de Peer Y."/>
            <person name="Grigoriev I.V."/>
        </authorList>
    </citation>
    <scope>NUCLEOTIDE SEQUENCE [LARGE SCALE GENOMIC DNA]</scope>
    <source>
        <strain evidence="3 4">CCMP1335</strain>
    </source>
</reference>
<dbReference type="PANTHER" id="PTHR33418:SF1">
    <property type="entry name" value="HELICASE-ASSOCIATED DOMAIN-CONTAINING PROTEIN"/>
    <property type="match status" value="1"/>
</dbReference>
<evidence type="ECO:0000256" key="1">
    <source>
        <dbReference type="SAM" id="MobiDB-lite"/>
    </source>
</evidence>
<dbReference type="Pfam" id="PF03457">
    <property type="entry name" value="HA"/>
    <property type="match status" value="4"/>
</dbReference>
<feature type="compositionally biased region" description="Low complexity" evidence="1">
    <location>
        <begin position="92"/>
        <end position="113"/>
    </location>
</feature>
<organism evidence="3 4">
    <name type="scientific">Thalassiosira pseudonana</name>
    <name type="common">Marine diatom</name>
    <name type="synonym">Cyclotella nana</name>
    <dbReference type="NCBI Taxonomy" id="35128"/>
    <lineage>
        <taxon>Eukaryota</taxon>
        <taxon>Sar</taxon>
        <taxon>Stramenopiles</taxon>
        <taxon>Ochrophyta</taxon>
        <taxon>Bacillariophyta</taxon>
        <taxon>Coscinodiscophyceae</taxon>
        <taxon>Thalassiosirophycidae</taxon>
        <taxon>Thalassiosirales</taxon>
        <taxon>Thalassiosiraceae</taxon>
        <taxon>Thalassiosira</taxon>
    </lineage>
</organism>
<reference evidence="3 4" key="1">
    <citation type="journal article" date="2004" name="Science">
        <title>The genome of the diatom Thalassiosira pseudonana: ecology, evolution, and metabolism.</title>
        <authorList>
            <person name="Armbrust E.V."/>
            <person name="Berges J.A."/>
            <person name="Bowler C."/>
            <person name="Green B.R."/>
            <person name="Martinez D."/>
            <person name="Putnam N.H."/>
            <person name="Zhou S."/>
            <person name="Allen A.E."/>
            <person name="Apt K.E."/>
            <person name="Bechner M."/>
            <person name="Brzezinski M.A."/>
            <person name="Chaal B.K."/>
            <person name="Chiovitti A."/>
            <person name="Davis A.K."/>
            <person name="Demarest M.S."/>
            <person name="Detter J.C."/>
            <person name="Glavina T."/>
            <person name="Goodstein D."/>
            <person name="Hadi M.Z."/>
            <person name="Hellsten U."/>
            <person name="Hildebrand M."/>
            <person name="Jenkins B.D."/>
            <person name="Jurka J."/>
            <person name="Kapitonov V.V."/>
            <person name="Kroger N."/>
            <person name="Lau W.W."/>
            <person name="Lane T.W."/>
            <person name="Larimer F.W."/>
            <person name="Lippmeier J.C."/>
            <person name="Lucas S."/>
            <person name="Medina M."/>
            <person name="Montsant A."/>
            <person name="Obornik M."/>
            <person name="Parker M.S."/>
            <person name="Palenik B."/>
            <person name="Pazour G.J."/>
            <person name="Richardson P.M."/>
            <person name="Rynearson T.A."/>
            <person name="Saito M.A."/>
            <person name="Schwartz D.C."/>
            <person name="Thamatrakoln K."/>
            <person name="Valentin K."/>
            <person name="Vardi A."/>
            <person name="Wilkerson F.P."/>
            <person name="Rokhsar D.S."/>
        </authorList>
    </citation>
    <scope>NUCLEOTIDE SEQUENCE [LARGE SCALE GENOMIC DNA]</scope>
    <source>
        <strain evidence="3 4">CCMP1335</strain>
    </source>
</reference>
<dbReference type="AlphaFoldDB" id="B8C3Q7"/>
<keyword evidence="4" id="KW-1185">Reference proteome</keyword>
<feature type="compositionally biased region" description="Low complexity" evidence="1">
    <location>
        <begin position="215"/>
        <end position="236"/>
    </location>
</feature>
<feature type="domain" description="Helicase-associated" evidence="2">
    <location>
        <begin position="534"/>
        <end position="602"/>
    </location>
</feature>
<dbReference type="InParanoid" id="B8C3Q7"/>
<feature type="compositionally biased region" description="Polar residues" evidence="1">
    <location>
        <begin position="59"/>
        <end position="73"/>
    </location>
</feature>
<dbReference type="InterPro" id="IPR005114">
    <property type="entry name" value="Helicase_assoc"/>
</dbReference>
<feature type="domain" description="Helicase-associated" evidence="2">
    <location>
        <begin position="614"/>
        <end position="680"/>
    </location>
</feature>
<dbReference type="eggNOG" id="ENOG502SC1P">
    <property type="taxonomic scope" value="Eukaryota"/>
</dbReference>
<feature type="region of interest" description="Disordered" evidence="1">
    <location>
        <begin position="346"/>
        <end position="406"/>
    </location>
</feature>
<dbReference type="Gene3D" id="6.10.140.530">
    <property type="match status" value="4"/>
</dbReference>
<evidence type="ECO:0000259" key="2">
    <source>
        <dbReference type="Pfam" id="PF03457"/>
    </source>
</evidence>
<dbReference type="RefSeq" id="XP_002290412.1">
    <property type="nucleotide sequence ID" value="XM_002290376.1"/>
</dbReference>
<dbReference type="OMA" id="WNARYCE"/>
<gene>
    <name evidence="3" type="ORF">THAPSDRAFT_5728</name>
</gene>
<sequence length="849" mass="96537">MPRKINPAAIAATSVLRSPSELTDGTKEAQRQQQQHTVDYAAGASKNTTAGPKKDKGEQQQQRQTKSNATTNNKEGEPNFPQPPSPTQQFDTNTARANPATRTSSRKAATAKKQGGASKEVDVGGGGSILPPIQNGGTGDITPGVKKGKTDDSQLRSGFMPPLPKMNNNPKKAAKKGDGTYNNNDDNSTPRANDNHHGATGGGQHGTPVMRHPYHQAQVHPHAPNPHHVATHSPMHHQPPYPMHYHQYYPPPPHMGYHYPPPYPQHMNMYPPHPYSHHAPPTHNINHNVNVQQQAPQYAPREGEVPREEPRPKSREEKPRDPYELPTDQEYEQLLPAEQKAYREALYSDNADNPPPRVGKSRKRREGNDGQGGSVKRAKGRQFDPVSDSPWATQHQNVSEGGDAEQAQVYDYSTEHRSKSWDDMIGVFRQFVETNGHSDVEWNDKPDQAGGYLMGPKTDAEKEALILRSWVRELRWVRRAIGGFTMEDRKANPKVTRRKDGTPVPSARCDSETLTLDRVIRLDKFNFPWRNDRSVWDKWIDDLLHFKAKNGGVNTYVPLKFAEYPALGNFVNRQRSEYRKLMQGRSSSMTTQKIRDLESVGFKWSSGTRDGGNTTWEHRLQELIDYQAIHGDCNVPKLYALNPSLGYWVNEQRFQYGKMTSQKPTYMTSAKIAALNSIGFVWHLRKSKTSWMDWMEKLDDYKQVHKNLDVPLKYEHDPSLGTFVNNQRSEYRKYKRGDKSSMTEEKIRQLESMGFRWSVRENRVAWSDRFDELKAYIAKYGDADVPNAYVDNPKLSEWVNKQRSLYKAFCHGQPTALSQERVDQLNGVGFDWKSLVQPMSTMKEAYDVK</sequence>
<dbReference type="KEGG" id="tps:THAPSDRAFT_5728"/>
<protein>
    <recommendedName>
        <fullName evidence="2">Helicase-associated domain-containing protein</fullName>
    </recommendedName>
</protein>
<dbReference type="GeneID" id="7442266"/>
<feature type="compositionally biased region" description="Polar residues" evidence="1">
    <location>
        <begin position="180"/>
        <end position="192"/>
    </location>
</feature>